<gene>
    <name evidence="11" type="ORF">CVLEPA_LOCUS4188</name>
</gene>
<feature type="transmembrane region" description="Helical" evidence="10">
    <location>
        <begin position="53"/>
        <end position="72"/>
    </location>
</feature>
<evidence type="ECO:0000256" key="4">
    <source>
        <dbReference type="ARBA" id="ARBA00022679"/>
    </source>
</evidence>
<dbReference type="PANTHER" id="PTHR11214">
    <property type="entry name" value="BETA-1,3-N-ACETYLGLUCOSAMINYLTRANSFERASE"/>
    <property type="match status" value="1"/>
</dbReference>
<name>A0ABP0F7T9_CLALP</name>
<keyword evidence="4" id="KW-0808">Transferase</keyword>
<accession>A0ABP0F7T9</accession>
<protein>
    <recommendedName>
        <fullName evidence="10">Hexosyltransferase</fullName>
        <ecNumber evidence="10">2.4.1.-</ecNumber>
    </recommendedName>
</protein>
<keyword evidence="7 10" id="KW-1133">Transmembrane helix</keyword>
<proteinExistence type="inferred from homology"/>
<evidence type="ECO:0000256" key="6">
    <source>
        <dbReference type="ARBA" id="ARBA00022968"/>
    </source>
</evidence>
<keyword evidence="3 10" id="KW-0328">Glycosyltransferase</keyword>
<dbReference type="InterPro" id="IPR002659">
    <property type="entry name" value="Glyco_trans_31"/>
</dbReference>
<evidence type="ECO:0000256" key="2">
    <source>
        <dbReference type="ARBA" id="ARBA00008661"/>
    </source>
</evidence>
<dbReference type="Pfam" id="PF01762">
    <property type="entry name" value="Galactosyl_T"/>
    <property type="match status" value="1"/>
</dbReference>
<evidence type="ECO:0000313" key="12">
    <source>
        <dbReference type="Proteomes" id="UP001642483"/>
    </source>
</evidence>
<dbReference type="EMBL" id="CAWYQH010000013">
    <property type="protein sequence ID" value="CAK8674494.1"/>
    <property type="molecule type" value="Genomic_DNA"/>
</dbReference>
<comment type="similarity">
    <text evidence="2 10">Belongs to the glycosyltransferase 31 family.</text>
</comment>
<keyword evidence="12" id="KW-1185">Reference proteome</keyword>
<comment type="subcellular location">
    <subcellularLocation>
        <location evidence="1 10">Golgi apparatus membrane</location>
        <topology evidence="1 10">Single-pass type II membrane protein</topology>
    </subcellularLocation>
</comment>
<keyword evidence="9 10" id="KW-0472">Membrane</keyword>
<keyword evidence="5 10" id="KW-0812">Transmembrane</keyword>
<dbReference type="Proteomes" id="UP001642483">
    <property type="component" value="Unassembled WGS sequence"/>
</dbReference>
<evidence type="ECO:0000256" key="8">
    <source>
        <dbReference type="ARBA" id="ARBA00023034"/>
    </source>
</evidence>
<evidence type="ECO:0000256" key="7">
    <source>
        <dbReference type="ARBA" id="ARBA00022989"/>
    </source>
</evidence>
<dbReference type="EC" id="2.4.1.-" evidence="10"/>
<evidence type="ECO:0000313" key="11">
    <source>
        <dbReference type="EMBL" id="CAK8674494.1"/>
    </source>
</evidence>
<sequence length="479" mass="54501">MLGSALPLSKPVQETCELPCWSSEASGSGIEPILRKGVMRFWRTSYRYKTREIFVFAVCLFSTASILQMLSIPQNSVSGRTEPYKSLEEQFIQSRDSARLNQHEEESNYDMQVLKFQSVAEVVLPTSHPVNIVGLQKLPDAFTADNQQKRKKIVFRIEPDRITGKGGLLATREFQGNSWSGTFMKGAIVFFIQSETDHHRRRMLLRETWASIRDIDGWKLEAVFVVGRTNITHKRANLMLESSTYGDVLQYYGPDNASGATMKSLAAMQWATDNLPGDFHFASMVDDVILNLAVVRDTVATRAPPIAPPKWVVESKANDGSSVTSRQPQHVYCFEDYSVSETTERNLKFSRSVDMDTYQAMKWPPYCTEGLYVMPVALVRELYEVSRTTSLQLPAELHDVFVTGILRRKLNRGDDNVKSMSSKALGRPTLLRSEVLPRSSEKRLAHYQLKAEDIGRTTWTKWYAAIRYRFHIFSNTAYT</sequence>
<evidence type="ECO:0000256" key="3">
    <source>
        <dbReference type="ARBA" id="ARBA00022676"/>
    </source>
</evidence>
<evidence type="ECO:0000256" key="10">
    <source>
        <dbReference type="RuleBase" id="RU363063"/>
    </source>
</evidence>
<evidence type="ECO:0000256" key="1">
    <source>
        <dbReference type="ARBA" id="ARBA00004323"/>
    </source>
</evidence>
<reference evidence="11 12" key="1">
    <citation type="submission" date="2024-02" db="EMBL/GenBank/DDBJ databases">
        <authorList>
            <person name="Daric V."/>
            <person name="Darras S."/>
        </authorList>
    </citation>
    <scope>NUCLEOTIDE SEQUENCE [LARGE SCALE GENOMIC DNA]</scope>
</reference>
<keyword evidence="8 10" id="KW-0333">Golgi apparatus</keyword>
<organism evidence="11 12">
    <name type="scientific">Clavelina lepadiformis</name>
    <name type="common">Light-bulb sea squirt</name>
    <name type="synonym">Ascidia lepadiformis</name>
    <dbReference type="NCBI Taxonomy" id="159417"/>
    <lineage>
        <taxon>Eukaryota</taxon>
        <taxon>Metazoa</taxon>
        <taxon>Chordata</taxon>
        <taxon>Tunicata</taxon>
        <taxon>Ascidiacea</taxon>
        <taxon>Aplousobranchia</taxon>
        <taxon>Clavelinidae</taxon>
        <taxon>Clavelina</taxon>
    </lineage>
</organism>
<evidence type="ECO:0000256" key="5">
    <source>
        <dbReference type="ARBA" id="ARBA00022692"/>
    </source>
</evidence>
<keyword evidence="6 10" id="KW-0735">Signal-anchor</keyword>
<evidence type="ECO:0000256" key="9">
    <source>
        <dbReference type="ARBA" id="ARBA00023136"/>
    </source>
</evidence>
<dbReference type="PANTHER" id="PTHR11214:SF283">
    <property type="entry name" value="N-ACETYLLACTOSAMINIDE BETA-1,3-N-ACETYLGLUCOSAMINYLTRANSFERASE 4-LIKE"/>
    <property type="match status" value="1"/>
</dbReference>
<comment type="caution">
    <text evidence="11">The sequence shown here is derived from an EMBL/GenBank/DDBJ whole genome shotgun (WGS) entry which is preliminary data.</text>
</comment>